<organism evidence="2 3">
    <name type="scientific">Fusarium mundagurra</name>
    <dbReference type="NCBI Taxonomy" id="1567541"/>
    <lineage>
        <taxon>Eukaryota</taxon>
        <taxon>Fungi</taxon>
        <taxon>Dikarya</taxon>
        <taxon>Ascomycota</taxon>
        <taxon>Pezizomycotina</taxon>
        <taxon>Sordariomycetes</taxon>
        <taxon>Hypocreomycetidae</taxon>
        <taxon>Hypocreales</taxon>
        <taxon>Nectriaceae</taxon>
        <taxon>Fusarium</taxon>
        <taxon>Fusarium fujikuroi species complex</taxon>
    </lineage>
</organism>
<feature type="region of interest" description="Disordered" evidence="1">
    <location>
        <begin position="70"/>
        <end position="117"/>
    </location>
</feature>
<dbReference type="EMBL" id="JAAOAN010000678">
    <property type="protein sequence ID" value="KAF5701491.1"/>
    <property type="molecule type" value="Genomic_DNA"/>
</dbReference>
<comment type="caution">
    <text evidence="2">The sequence shown here is derived from an EMBL/GenBank/DDBJ whole genome shotgun (WGS) entry which is preliminary data.</text>
</comment>
<accession>A0A8H5XXN9</accession>
<feature type="compositionally biased region" description="Basic and acidic residues" evidence="1">
    <location>
        <begin position="90"/>
        <end position="117"/>
    </location>
</feature>
<sequence length="117" mass="13560">MIQSTRILRTRQVAFNYTSPSHTTVLGRELLQYLNEHELAILEELKSCDISKTDNTVPRVVVYKSIETDEEEAGWNAEENDTMEEAEDEINIKPEEDNSEGWRRGWRRDGSQESGSR</sequence>
<dbReference type="AlphaFoldDB" id="A0A8H5XXN9"/>
<dbReference type="Proteomes" id="UP000544331">
    <property type="component" value="Unassembled WGS sequence"/>
</dbReference>
<evidence type="ECO:0000313" key="3">
    <source>
        <dbReference type="Proteomes" id="UP000544331"/>
    </source>
</evidence>
<evidence type="ECO:0000256" key="1">
    <source>
        <dbReference type="SAM" id="MobiDB-lite"/>
    </source>
</evidence>
<proteinExistence type="predicted"/>
<feature type="compositionally biased region" description="Acidic residues" evidence="1">
    <location>
        <begin position="70"/>
        <end position="89"/>
    </location>
</feature>
<gene>
    <name evidence="2" type="ORF">FMUND_13856</name>
</gene>
<evidence type="ECO:0000313" key="2">
    <source>
        <dbReference type="EMBL" id="KAF5701491.1"/>
    </source>
</evidence>
<keyword evidence="3" id="KW-1185">Reference proteome</keyword>
<name>A0A8H5XXN9_9HYPO</name>
<protein>
    <submittedName>
        <fullName evidence="2">Uncharacterized protein</fullName>
    </submittedName>
</protein>
<reference evidence="2 3" key="1">
    <citation type="submission" date="2020-05" db="EMBL/GenBank/DDBJ databases">
        <title>Identification and distribution of gene clusters putatively required for synthesis of sphingolipid metabolism inhibitors in phylogenetically diverse species of the filamentous fungus Fusarium.</title>
        <authorList>
            <person name="Kim H.-S."/>
            <person name="Busman M."/>
            <person name="Brown D.W."/>
            <person name="Divon H."/>
            <person name="Uhlig S."/>
            <person name="Proctor R.H."/>
        </authorList>
    </citation>
    <scope>NUCLEOTIDE SEQUENCE [LARGE SCALE GENOMIC DNA]</scope>
    <source>
        <strain evidence="2 3">NRRL 66235</strain>
    </source>
</reference>